<dbReference type="STRING" id="82805.SAMN04487998_3454"/>
<evidence type="ECO:0000313" key="2">
    <source>
        <dbReference type="EMBL" id="SET99530.1"/>
    </source>
</evidence>
<evidence type="ECO:0000313" key="3">
    <source>
        <dbReference type="Proteomes" id="UP000198697"/>
    </source>
</evidence>
<dbReference type="AlphaFoldDB" id="A0A1I0IQN8"/>
<dbReference type="OrthoDB" id="882116at2"/>
<organism evidence="2 3">
    <name type="scientific">Hymenobacter actinosclerus</name>
    <dbReference type="NCBI Taxonomy" id="82805"/>
    <lineage>
        <taxon>Bacteria</taxon>
        <taxon>Pseudomonadati</taxon>
        <taxon>Bacteroidota</taxon>
        <taxon>Cytophagia</taxon>
        <taxon>Cytophagales</taxon>
        <taxon>Hymenobacteraceae</taxon>
        <taxon>Hymenobacter</taxon>
    </lineage>
</organism>
<accession>A0A1I0IQN8</accession>
<keyword evidence="3" id="KW-1185">Reference proteome</keyword>
<proteinExistence type="predicted"/>
<protein>
    <submittedName>
        <fullName evidence="2">Uncharacterized protein</fullName>
    </submittedName>
</protein>
<feature type="region of interest" description="Disordered" evidence="1">
    <location>
        <begin position="502"/>
        <end position="524"/>
    </location>
</feature>
<feature type="compositionally biased region" description="Pro residues" evidence="1">
    <location>
        <begin position="508"/>
        <end position="520"/>
    </location>
</feature>
<name>A0A1I0IQN8_9BACT</name>
<dbReference type="Proteomes" id="UP000198697">
    <property type="component" value="Unassembled WGS sequence"/>
</dbReference>
<dbReference type="EMBL" id="FOHS01000005">
    <property type="protein sequence ID" value="SET99530.1"/>
    <property type="molecule type" value="Genomic_DNA"/>
</dbReference>
<sequence length="549" mass="62501">MLYISNAKSFQELMKKNGYSRTQIKNHLWEYHYVFTHVLERTELRGKNVFVIVNVSRLDEKLGKMKVNGCSQRASKVILDDLTKWDVLIREYTNTKEKEKYSTRVRLKVHDSALVDGYGEWISDDILPGPDGEVVEYKVLTGIYKRLLDNLSILDFDAAGARAYAKNALDTRKTLRDKRVDYVLHKNRFVNRRVYASYVDKITKLEKRIWCASSDENKTKRFFTILHSTPAAIRDFVTIAGKKSVEVDISSSQCLMLAILLKRHYGEELPRDVAHYIELCETGRFYAYVQELVGAQSMQREAFKQEFFAKIFYSSERKRYQWRTMFADTEKGFPTVSAFITQQKLGPDKDAYKQFPVALSALESEIMLEGIATRLMSEAVTEFYTVHDAFYCTEDVRGRVKEVLLEVFAQYGVKAHVKEKPPFSVAEAVAPSGVVVPAITMPVAPDWLDEVETQSMNTPEPVAKLAALVEEEVEGEPASPARPSGMDAALEHIKALFAGIDDEHNEPPAEPIAQPAPAPVPRSDDEQIAWILAKLERHEASVSELELEY</sequence>
<evidence type="ECO:0000256" key="1">
    <source>
        <dbReference type="SAM" id="MobiDB-lite"/>
    </source>
</evidence>
<dbReference type="RefSeq" id="WP_092773870.1">
    <property type="nucleotide sequence ID" value="NZ_FOHS01000005.1"/>
</dbReference>
<gene>
    <name evidence="2" type="ORF">SAMN04487998_3454</name>
</gene>
<reference evidence="3" key="1">
    <citation type="submission" date="2016-10" db="EMBL/GenBank/DDBJ databases">
        <authorList>
            <person name="Varghese N."/>
            <person name="Submissions S."/>
        </authorList>
    </citation>
    <scope>NUCLEOTIDE SEQUENCE [LARGE SCALE GENOMIC DNA]</scope>
    <source>
        <strain evidence="3">DSM 15310</strain>
    </source>
</reference>